<protein>
    <submittedName>
        <fullName evidence="5">Low molecular weight phosphatase family protein</fullName>
    </submittedName>
</protein>
<evidence type="ECO:0000313" key="6">
    <source>
        <dbReference type="Proteomes" id="UP001500731"/>
    </source>
</evidence>
<evidence type="ECO:0000256" key="1">
    <source>
        <dbReference type="ARBA" id="ARBA00011063"/>
    </source>
</evidence>
<dbReference type="EMBL" id="BAABGP010000014">
    <property type="protein sequence ID" value="GAA4486042.1"/>
    <property type="molecule type" value="Genomic_DNA"/>
</dbReference>
<evidence type="ECO:0000256" key="2">
    <source>
        <dbReference type="ARBA" id="ARBA00022801"/>
    </source>
</evidence>
<feature type="domain" description="Phosphotyrosine protein phosphatase I" evidence="4">
    <location>
        <begin position="30"/>
        <end position="210"/>
    </location>
</feature>
<sequence>MDHTPAHGGAAFGSLAGMFAASAAPVSAQPTVLTVCTGNICRSPLAEALLRTRLAGLDLRVHSAGTHGLVGEAMTEPAQRLARTHGVEPAQASAHRARLLTEPLLDDADLILTMTAEQRDYAVRMLPRRLHRIFPVREFARLAQSLDDTEVRRIADTAGTDPRARLVAVVEAIAALRGGASPHREGEDVIDPYRRPFTVYEESAAQLLPALHDVERVVRAAVR</sequence>
<comment type="similarity">
    <text evidence="1">Belongs to the low molecular weight phosphotyrosine protein phosphatase family.</text>
</comment>
<dbReference type="PANTHER" id="PTHR11717:SF31">
    <property type="entry name" value="LOW MOLECULAR WEIGHT PROTEIN-TYROSINE-PHOSPHATASE ETP-RELATED"/>
    <property type="match status" value="1"/>
</dbReference>
<dbReference type="PANTHER" id="PTHR11717">
    <property type="entry name" value="LOW MOLECULAR WEIGHT PROTEIN TYROSINE PHOSPHATASE"/>
    <property type="match status" value="1"/>
</dbReference>
<dbReference type="InterPro" id="IPR050438">
    <property type="entry name" value="LMW_PTPase"/>
</dbReference>
<dbReference type="Proteomes" id="UP001500731">
    <property type="component" value="Unassembled WGS sequence"/>
</dbReference>
<dbReference type="InterPro" id="IPR023485">
    <property type="entry name" value="Ptyr_pPase"/>
</dbReference>
<keyword evidence="3" id="KW-0904">Protein phosphatase</keyword>
<reference evidence="6" key="1">
    <citation type="journal article" date="2019" name="Int. J. Syst. Evol. Microbiol.">
        <title>The Global Catalogue of Microorganisms (GCM) 10K type strain sequencing project: providing services to taxonomists for standard genome sequencing and annotation.</title>
        <authorList>
            <consortium name="The Broad Institute Genomics Platform"/>
            <consortium name="The Broad Institute Genome Sequencing Center for Infectious Disease"/>
            <person name="Wu L."/>
            <person name="Ma J."/>
        </authorList>
    </citation>
    <scope>NUCLEOTIDE SEQUENCE [LARGE SCALE GENOMIC DNA]</scope>
    <source>
        <strain evidence="6">JCM 17839</strain>
    </source>
</reference>
<name>A0ABP8PD85_9MICO</name>
<dbReference type="Pfam" id="PF01451">
    <property type="entry name" value="LMWPc"/>
    <property type="match status" value="1"/>
</dbReference>
<dbReference type="PRINTS" id="PR00719">
    <property type="entry name" value="LMWPTPASE"/>
</dbReference>
<accession>A0ABP8PD85</accession>
<keyword evidence="6" id="KW-1185">Reference proteome</keyword>
<proteinExistence type="inferred from homology"/>
<keyword evidence="2" id="KW-0378">Hydrolase</keyword>
<comment type="caution">
    <text evidence="5">The sequence shown here is derived from an EMBL/GenBank/DDBJ whole genome shotgun (WGS) entry which is preliminary data.</text>
</comment>
<gene>
    <name evidence="5" type="ORF">GCM10023171_21360</name>
</gene>
<organism evidence="5 6">
    <name type="scientific">Microbacterium panaciterrae</name>
    <dbReference type="NCBI Taxonomy" id="985759"/>
    <lineage>
        <taxon>Bacteria</taxon>
        <taxon>Bacillati</taxon>
        <taxon>Actinomycetota</taxon>
        <taxon>Actinomycetes</taxon>
        <taxon>Micrococcales</taxon>
        <taxon>Microbacteriaceae</taxon>
        <taxon>Microbacterium</taxon>
    </lineage>
</organism>
<evidence type="ECO:0000313" key="5">
    <source>
        <dbReference type="EMBL" id="GAA4486042.1"/>
    </source>
</evidence>
<dbReference type="InterPro" id="IPR017867">
    <property type="entry name" value="Tyr_phospatase_low_mol_wt"/>
</dbReference>
<dbReference type="Gene3D" id="3.40.50.2300">
    <property type="match status" value="1"/>
</dbReference>
<dbReference type="InterPro" id="IPR036196">
    <property type="entry name" value="Ptyr_pPase_sf"/>
</dbReference>
<dbReference type="SMART" id="SM00226">
    <property type="entry name" value="LMWPc"/>
    <property type="match status" value="1"/>
</dbReference>
<dbReference type="SUPFAM" id="SSF52788">
    <property type="entry name" value="Phosphotyrosine protein phosphatases I"/>
    <property type="match status" value="1"/>
</dbReference>
<evidence type="ECO:0000259" key="4">
    <source>
        <dbReference type="SMART" id="SM00226"/>
    </source>
</evidence>
<evidence type="ECO:0000256" key="3">
    <source>
        <dbReference type="ARBA" id="ARBA00022912"/>
    </source>
</evidence>